<organism evidence="4 5">
    <name type="scientific">Candolleomyces aberdarensis</name>
    <dbReference type="NCBI Taxonomy" id="2316362"/>
    <lineage>
        <taxon>Eukaryota</taxon>
        <taxon>Fungi</taxon>
        <taxon>Dikarya</taxon>
        <taxon>Basidiomycota</taxon>
        <taxon>Agaricomycotina</taxon>
        <taxon>Agaricomycetes</taxon>
        <taxon>Agaricomycetidae</taxon>
        <taxon>Agaricales</taxon>
        <taxon>Agaricineae</taxon>
        <taxon>Psathyrellaceae</taxon>
        <taxon>Candolleomyces</taxon>
    </lineage>
</organism>
<dbReference type="PANTHER" id="PTHR12655:SF0">
    <property type="entry name" value="ACYL-COENZYME A THIOESTERASE 9, MITOCHONDRIAL"/>
    <property type="match status" value="1"/>
</dbReference>
<proteinExistence type="inferred from homology"/>
<dbReference type="OrthoDB" id="331699at2759"/>
<dbReference type="Proteomes" id="UP000290288">
    <property type="component" value="Unassembled WGS sequence"/>
</dbReference>
<dbReference type="InterPro" id="IPR029069">
    <property type="entry name" value="HotDog_dom_sf"/>
</dbReference>
<protein>
    <submittedName>
        <fullName evidence="4">Uncharacterized protein</fullName>
    </submittedName>
</protein>
<evidence type="ECO:0000256" key="1">
    <source>
        <dbReference type="ARBA" id="ARBA00010458"/>
    </source>
</evidence>
<dbReference type="EMBL" id="SDEE01000251">
    <property type="protein sequence ID" value="RXW18653.1"/>
    <property type="molecule type" value="Genomic_DNA"/>
</dbReference>
<dbReference type="SUPFAM" id="SSF54637">
    <property type="entry name" value="Thioesterase/thiol ester dehydrase-isomerase"/>
    <property type="match status" value="1"/>
</dbReference>
<comment type="caution">
    <text evidence="4">The sequence shown here is derived from an EMBL/GenBank/DDBJ whole genome shotgun (WGS) entry which is preliminary data.</text>
</comment>
<dbReference type="GO" id="GO:0006637">
    <property type="term" value="P:acyl-CoA metabolic process"/>
    <property type="evidence" value="ECO:0007669"/>
    <property type="project" value="TreeGrafter"/>
</dbReference>
<keyword evidence="2" id="KW-0378">Hydrolase</keyword>
<dbReference type="GO" id="GO:0047617">
    <property type="term" value="F:fatty acyl-CoA hydrolase activity"/>
    <property type="evidence" value="ECO:0007669"/>
    <property type="project" value="TreeGrafter"/>
</dbReference>
<dbReference type="AlphaFoldDB" id="A0A4Q2DFV1"/>
<evidence type="ECO:0000313" key="5">
    <source>
        <dbReference type="Proteomes" id="UP000290288"/>
    </source>
</evidence>
<sequence length="123" mass="13275">MRAAALWSESLLKSTGGPLEDKGSRTPSQPAEPVEEDKLTPRSMHDSYSELVLPFASSVQVLEEYINASGGIRSGKLMENFDSLAGSIAYKHMLGPSVKSVGSIEDRGFYIVTASVDRHAFSP</sequence>
<feature type="region of interest" description="Disordered" evidence="3">
    <location>
        <begin position="1"/>
        <end position="43"/>
    </location>
</feature>
<accession>A0A4Q2DFV1</accession>
<dbReference type="PANTHER" id="PTHR12655">
    <property type="entry name" value="ACYL-COA THIOESTERASE"/>
    <property type="match status" value="1"/>
</dbReference>
<dbReference type="Gene3D" id="3.10.129.10">
    <property type="entry name" value="Hotdog Thioesterase"/>
    <property type="match status" value="1"/>
</dbReference>
<dbReference type="STRING" id="2316362.A0A4Q2DFV1"/>
<reference evidence="4 5" key="1">
    <citation type="submission" date="2019-01" db="EMBL/GenBank/DDBJ databases">
        <title>Draft genome sequence of Psathyrella aberdarensis IHI B618.</title>
        <authorList>
            <person name="Buettner E."/>
            <person name="Kellner H."/>
        </authorList>
    </citation>
    <scope>NUCLEOTIDE SEQUENCE [LARGE SCALE GENOMIC DNA]</scope>
    <source>
        <strain evidence="4 5">IHI B618</strain>
    </source>
</reference>
<comment type="similarity">
    <text evidence="1">Belongs to the acyl coenzyme A hydrolase family.</text>
</comment>
<evidence type="ECO:0000256" key="3">
    <source>
        <dbReference type="SAM" id="MobiDB-lite"/>
    </source>
</evidence>
<keyword evidence="5" id="KW-1185">Reference proteome</keyword>
<evidence type="ECO:0000256" key="2">
    <source>
        <dbReference type="ARBA" id="ARBA00022801"/>
    </source>
</evidence>
<name>A0A4Q2DFV1_9AGAR</name>
<gene>
    <name evidence="4" type="ORF">EST38_g7214</name>
</gene>
<dbReference type="GO" id="GO:0005739">
    <property type="term" value="C:mitochondrion"/>
    <property type="evidence" value="ECO:0007669"/>
    <property type="project" value="TreeGrafter"/>
</dbReference>
<evidence type="ECO:0000313" key="4">
    <source>
        <dbReference type="EMBL" id="RXW18653.1"/>
    </source>
</evidence>